<proteinExistence type="predicted"/>
<gene>
    <name evidence="1" type="ORF">GCM10009102_11170</name>
</gene>
<reference evidence="1 2" key="1">
    <citation type="journal article" date="2019" name="Int. J. Syst. Evol. Microbiol.">
        <title>The Global Catalogue of Microorganisms (GCM) 10K type strain sequencing project: providing services to taxonomists for standard genome sequencing and annotation.</title>
        <authorList>
            <consortium name="The Broad Institute Genomics Platform"/>
            <consortium name="The Broad Institute Genome Sequencing Center for Infectious Disease"/>
            <person name="Wu L."/>
            <person name="Ma J."/>
        </authorList>
    </citation>
    <scope>NUCLEOTIDE SEQUENCE [LARGE SCALE GENOMIC DNA]</scope>
    <source>
        <strain evidence="1 2">JCM 14603</strain>
    </source>
</reference>
<organism evidence="1 2">
    <name type="scientific">Sphingomonas insulae</name>
    <dbReference type="NCBI Taxonomy" id="424800"/>
    <lineage>
        <taxon>Bacteria</taxon>
        <taxon>Pseudomonadati</taxon>
        <taxon>Pseudomonadota</taxon>
        <taxon>Alphaproteobacteria</taxon>
        <taxon>Sphingomonadales</taxon>
        <taxon>Sphingomonadaceae</taxon>
        <taxon>Sphingomonas</taxon>
    </lineage>
</organism>
<dbReference type="Proteomes" id="UP001500238">
    <property type="component" value="Unassembled WGS sequence"/>
</dbReference>
<dbReference type="EMBL" id="BAAAES010000007">
    <property type="protein sequence ID" value="GAA0663695.1"/>
    <property type="molecule type" value="Genomic_DNA"/>
</dbReference>
<accession>A0ABN1HR14</accession>
<keyword evidence="2" id="KW-1185">Reference proteome</keyword>
<sequence length="113" mass="11621">MVPACLALLASVLPPIGGVMPPVGTTLVDMDITPAGTNDVPPETYRIASALPPAAFRAAYAAAARRAGYETSSSARIVAGIHPSGRRFRLVLQPHGGGSRGILTMIDTRKAGN</sequence>
<dbReference type="RefSeq" id="WP_163958764.1">
    <property type="nucleotide sequence ID" value="NZ_BAAAES010000007.1"/>
</dbReference>
<protein>
    <submittedName>
        <fullName evidence="1">Uncharacterized protein</fullName>
    </submittedName>
</protein>
<name>A0ABN1HR14_9SPHN</name>
<evidence type="ECO:0000313" key="1">
    <source>
        <dbReference type="EMBL" id="GAA0663695.1"/>
    </source>
</evidence>
<evidence type="ECO:0000313" key="2">
    <source>
        <dbReference type="Proteomes" id="UP001500238"/>
    </source>
</evidence>
<comment type="caution">
    <text evidence="1">The sequence shown here is derived from an EMBL/GenBank/DDBJ whole genome shotgun (WGS) entry which is preliminary data.</text>
</comment>